<organism evidence="4 5">
    <name type="scientific">Mycoplasmopsis alligatoris A21JP2</name>
    <dbReference type="NCBI Taxonomy" id="747682"/>
    <lineage>
        <taxon>Bacteria</taxon>
        <taxon>Bacillati</taxon>
        <taxon>Mycoplasmatota</taxon>
        <taxon>Mycoplasmoidales</taxon>
        <taxon>Metamycoplasmataceae</taxon>
        <taxon>Mycoplasmopsis</taxon>
    </lineage>
</organism>
<dbReference type="STRING" id="747682.MALL_0076"/>
<keyword evidence="2" id="KW-0547">Nucleotide-binding</keyword>
<comment type="function">
    <text evidence="2">Subunit R is required for both nuclease and ATPase activities, but not for modification.</text>
</comment>
<dbReference type="InterPro" id="IPR055180">
    <property type="entry name" value="HsdR_RecA-like_helicase_dom_2"/>
</dbReference>
<dbReference type="InterPro" id="IPR014001">
    <property type="entry name" value="Helicase_ATP-bd"/>
</dbReference>
<comment type="similarity">
    <text evidence="2">Belongs to the HsdR family.</text>
</comment>
<keyword evidence="2" id="KW-0238">DNA-binding</keyword>
<dbReference type="InterPro" id="IPR051268">
    <property type="entry name" value="Type-I_R_enzyme_R_subunit"/>
</dbReference>
<dbReference type="AlphaFoldDB" id="D4XV99"/>
<dbReference type="GO" id="GO:0005524">
    <property type="term" value="F:ATP binding"/>
    <property type="evidence" value="ECO:0007669"/>
    <property type="project" value="UniProtKB-KW"/>
</dbReference>
<accession>D4XV99</accession>
<gene>
    <name evidence="4" type="primary">hsdR</name>
    <name evidence="4" type="ORF">MALL_0076</name>
</gene>
<dbReference type="Pfam" id="PF18766">
    <property type="entry name" value="SWI2_SNF2"/>
    <property type="match status" value="1"/>
</dbReference>
<keyword evidence="2 4" id="KW-0378">Hydrolase</keyword>
<evidence type="ECO:0000259" key="3">
    <source>
        <dbReference type="PROSITE" id="PS51192"/>
    </source>
</evidence>
<dbReference type="InterPro" id="IPR004473">
    <property type="entry name" value="Restrct_endonuc_typeI_HsdR"/>
</dbReference>
<keyword evidence="2" id="KW-0067">ATP-binding</keyword>
<dbReference type="GO" id="GO:0009035">
    <property type="term" value="F:type I site-specific deoxyribonuclease activity"/>
    <property type="evidence" value="ECO:0007669"/>
    <property type="project" value="UniProtKB-EC"/>
</dbReference>
<dbReference type="InterPro" id="IPR027417">
    <property type="entry name" value="P-loop_NTPase"/>
</dbReference>
<dbReference type="CDD" id="cd18030">
    <property type="entry name" value="DEXHc_RE_I_HsdR"/>
    <property type="match status" value="1"/>
</dbReference>
<dbReference type="CDD" id="cd18800">
    <property type="entry name" value="SF2_C_EcoR124I-like"/>
    <property type="match status" value="1"/>
</dbReference>
<dbReference type="PROSITE" id="PS51192">
    <property type="entry name" value="HELICASE_ATP_BIND_1"/>
    <property type="match status" value="1"/>
</dbReference>
<keyword evidence="5" id="KW-1185">Reference proteome</keyword>
<name>D4XV99_9BACT</name>
<sequence>MFTSYWSDSKNKPIHDIEDFTSTFFRKNTLLNILTKYCVFTHDNNLLVMRPYQIAATEKIISKVNNVFTYKTFNKQEKKGGFVWHTTGSGKTLTSFKTATLLGENEKVKKILFVVDRKDLDYQTIKEYEKYQKGAVSSNSNTTELKKNLEDDNKKIIVTTIQKLSKFIKSNSNHEIYKQNTVLIFDECHRSQFGEFNKLITEKSFKNFIIFGFTGTPIFLDNSGHKKNINIDQKVLLTTESIFGVLLHSYTIPEAIKDEKVLPFRIHYVNTIKSNYDIENDDQKVMAIDTKEALENIKRISKITEYILKNYDAPTCRNNKKYLTYINNDNNNLTRYINNGFNSILATHSIESAKMYYQQFKEQQKDLDDNKKLKVALIYSYSSNDSIEDNVSGIIDENNEMVESLDKVSRDFLDMAISDYNKMFNTTYSTRSDSFNNYYKDFSNRLKKNEIDIAIVVNMFLTGFDAPTLNTIWIDKKVKQHGLIQTISRTNRILNSIKSHGNVICFVNLEKQVNEAISLFSNKNNISANIIIMKTLKEYCEGYIDEYGQKVTDTMN</sequence>
<evidence type="ECO:0000256" key="1">
    <source>
        <dbReference type="ARBA" id="ARBA00022747"/>
    </source>
</evidence>
<dbReference type="GO" id="GO:0009307">
    <property type="term" value="P:DNA restriction-modification system"/>
    <property type="evidence" value="ECO:0007669"/>
    <property type="project" value="UniProtKB-KW"/>
</dbReference>
<evidence type="ECO:0000313" key="5">
    <source>
        <dbReference type="Proteomes" id="UP000004757"/>
    </source>
</evidence>
<comment type="caution">
    <text evidence="4">The sequence shown here is derived from an EMBL/GenBank/DDBJ whole genome shotgun (WGS) entry which is preliminary data.</text>
</comment>
<dbReference type="SMART" id="SM00487">
    <property type="entry name" value="DEXDc"/>
    <property type="match status" value="1"/>
</dbReference>
<dbReference type="EC" id="3.1.21.3" evidence="2"/>
<reference evidence="4 5" key="1">
    <citation type="submission" date="2010-03" db="EMBL/GenBank/DDBJ databases">
        <authorList>
            <person name="Glass J.I."/>
            <person name="Benders G.A."/>
            <person name="Durkin A.S."/>
            <person name="Farmerie W.G."/>
            <person name="Hlavinka K."/>
            <person name="Hostetler J."/>
            <person name="Jackson J."/>
            <person name="May M.A."/>
            <person name="Miller R.H."/>
            <person name="Paralanov V."/>
            <person name="Radune D."/>
            <person name="Szczypinski B."/>
            <person name="Brown D.R."/>
        </authorList>
    </citation>
    <scope>NUCLEOTIDE SEQUENCE [LARGE SCALE GENOMIC DNA]</scope>
    <source>
        <strain evidence="4 5">A21JP2</strain>
    </source>
</reference>
<dbReference type="Gene3D" id="3.90.1570.50">
    <property type="match status" value="1"/>
</dbReference>
<dbReference type="GO" id="GO:0003677">
    <property type="term" value="F:DNA binding"/>
    <property type="evidence" value="ECO:0007669"/>
    <property type="project" value="UniProtKB-KW"/>
</dbReference>
<keyword evidence="1 2" id="KW-0680">Restriction system</keyword>
<dbReference type="InterPro" id="IPR040980">
    <property type="entry name" value="SWI2_SNF2"/>
</dbReference>
<dbReference type="Gene3D" id="3.40.50.300">
    <property type="entry name" value="P-loop containing nucleotide triphosphate hydrolases"/>
    <property type="match status" value="2"/>
</dbReference>
<dbReference type="Proteomes" id="UP000004757">
    <property type="component" value="Unassembled WGS sequence"/>
</dbReference>
<evidence type="ECO:0000313" key="4">
    <source>
        <dbReference type="EMBL" id="EFF41741.1"/>
    </source>
</evidence>
<dbReference type="PANTHER" id="PTHR30195">
    <property type="entry name" value="TYPE I SITE-SPECIFIC DEOXYRIBONUCLEASE PROTEIN SUBUNIT M AND R"/>
    <property type="match status" value="1"/>
</dbReference>
<dbReference type="Pfam" id="PF22679">
    <property type="entry name" value="T1R_D3-like"/>
    <property type="match status" value="1"/>
</dbReference>
<dbReference type="PANTHER" id="PTHR30195:SF16">
    <property type="entry name" value="TYPE I RESTRICTION ENZYME ENDONUCLEASE SUBUNIT"/>
    <property type="match status" value="1"/>
</dbReference>
<comment type="subunit">
    <text evidence="2">The type I restriction/modification system is composed of three polypeptides R, M and S.</text>
</comment>
<proteinExistence type="inferred from homology"/>
<comment type="catalytic activity">
    <reaction evidence="2">
        <text>Endonucleolytic cleavage of DNA to give random double-stranded fragments with terminal 5'-phosphates, ATP is simultaneously hydrolyzed.</text>
        <dbReference type="EC" id="3.1.21.3"/>
    </reaction>
</comment>
<dbReference type="RefSeq" id="WP_005683259.1">
    <property type="nucleotide sequence ID" value="NZ_ADNC01000006.1"/>
</dbReference>
<evidence type="ECO:0000256" key="2">
    <source>
        <dbReference type="RuleBase" id="RU364115"/>
    </source>
</evidence>
<dbReference type="SUPFAM" id="SSF52540">
    <property type="entry name" value="P-loop containing nucleoside triphosphate hydrolases"/>
    <property type="match status" value="2"/>
</dbReference>
<dbReference type="EMBL" id="ADNC01000006">
    <property type="protein sequence ID" value="EFF41741.1"/>
    <property type="molecule type" value="Genomic_DNA"/>
</dbReference>
<dbReference type="eggNOG" id="COG0610">
    <property type="taxonomic scope" value="Bacteria"/>
</dbReference>
<protein>
    <recommendedName>
        <fullName evidence="2">Type I restriction enzyme endonuclease subunit</fullName>
        <shortName evidence="2">R protein</shortName>
        <ecNumber evidence="2">3.1.21.3</ecNumber>
    </recommendedName>
</protein>
<dbReference type="NCBIfam" id="TIGR00348">
    <property type="entry name" value="hsdR"/>
    <property type="match status" value="1"/>
</dbReference>
<feature type="domain" description="Helicase ATP-binding" evidence="3">
    <location>
        <begin position="72"/>
        <end position="235"/>
    </location>
</feature>